<evidence type="ECO:0000313" key="3">
    <source>
        <dbReference type="Proteomes" id="UP000499080"/>
    </source>
</evidence>
<gene>
    <name evidence="2" type="ORF">AVEN_200585_1</name>
</gene>
<feature type="transmembrane region" description="Helical" evidence="1">
    <location>
        <begin position="84"/>
        <end position="103"/>
    </location>
</feature>
<keyword evidence="1" id="KW-0472">Membrane</keyword>
<protein>
    <submittedName>
        <fullName evidence="2">Uncharacterized protein</fullName>
    </submittedName>
</protein>
<evidence type="ECO:0000313" key="2">
    <source>
        <dbReference type="EMBL" id="GBO27126.1"/>
    </source>
</evidence>
<keyword evidence="1" id="KW-1133">Transmembrane helix</keyword>
<sequence length="105" mass="11483">MGSKHFSIGDLICIYSGIIFGAFLFVLMCVWADRLSSSVASVAHTAHALDGNLDTPVMHIRYILALNQEVHLTVWGLFPLKKSFVLASVGTVITYSVLMKGILNE</sequence>
<organism evidence="2 3">
    <name type="scientific">Araneus ventricosus</name>
    <name type="common">Orbweaver spider</name>
    <name type="synonym">Epeira ventricosa</name>
    <dbReference type="NCBI Taxonomy" id="182803"/>
    <lineage>
        <taxon>Eukaryota</taxon>
        <taxon>Metazoa</taxon>
        <taxon>Ecdysozoa</taxon>
        <taxon>Arthropoda</taxon>
        <taxon>Chelicerata</taxon>
        <taxon>Arachnida</taxon>
        <taxon>Araneae</taxon>
        <taxon>Araneomorphae</taxon>
        <taxon>Entelegynae</taxon>
        <taxon>Araneoidea</taxon>
        <taxon>Araneidae</taxon>
        <taxon>Araneus</taxon>
    </lineage>
</organism>
<comment type="caution">
    <text evidence="2">The sequence shown here is derived from an EMBL/GenBank/DDBJ whole genome shotgun (WGS) entry which is preliminary data.</text>
</comment>
<keyword evidence="3" id="KW-1185">Reference proteome</keyword>
<proteinExistence type="predicted"/>
<dbReference type="EMBL" id="BGPR01050119">
    <property type="protein sequence ID" value="GBO27126.1"/>
    <property type="molecule type" value="Genomic_DNA"/>
</dbReference>
<dbReference type="AlphaFoldDB" id="A0A4Y2VS67"/>
<keyword evidence="1" id="KW-0812">Transmembrane</keyword>
<evidence type="ECO:0000256" key="1">
    <source>
        <dbReference type="SAM" id="Phobius"/>
    </source>
</evidence>
<feature type="transmembrane region" description="Helical" evidence="1">
    <location>
        <begin position="12"/>
        <end position="32"/>
    </location>
</feature>
<accession>A0A4Y2VS67</accession>
<name>A0A4Y2VS67_ARAVE</name>
<dbReference type="Proteomes" id="UP000499080">
    <property type="component" value="Unassembled WGS sequence"/>
</dbReference>
<reference evidence="2 3" key="1">
    <citation type="journal article" date="2019" name="Sci. Rep.">
        <title>Orb-weaving spider Araneus ventricosus genome elucidates the spidroin gene catalogue.</title>
        <authorList>
            <person name="Kono N."/>
            <person name="Nakamura H."/>
            <person name="Ohtoshi R."/>
            <person name="Moran D.A.P."/>
            <person name="Shinohara A."/>
            <person name="Yoshida Y."/>
            <person name="Fujiwara M."/>
            <person name="Mori M."/>
            <person name="Tomita M."/>
            <person name="Arakawa K."/>
        </authorList>
    </citation>
    <scope>NUCLEOTIDE SEQUENCE [LARGE SCALE GENOMIC DNA]</scope>
</reference>